<dbReference type="EMBL" id="FUWZ01000006">
    <property type="protein sequence ID" value="SKA43679.1"/>
    <property type="molecule type" value="Genomic_DNA"/>
</dbReference>
<proteinExistence type="predicted"/>
<reference evidence="4" key="1">
    <citation type="submission" date="2017-02" db="EMBL/GenBank/DDBJ databases">
        <authorList>
            <person name="Varghese N."/>
            <person name="Submissions S."/>
        </authorList>
    </citation>
    <scope>NUCLEOTIDE SEQUENCE [LARGE SCALE GENOMIC DNA]</scope>
    <source>
        <strain evidence="4">DSM 22224</strain>
    </source>
</reference>
<gene>
    <name evidence="3" type="ORF">SAMN04488128_106235</name>
</gene>
<accession>A0A1T4TU08</accession>
<dbReference type="InterPro" id="IPR000182">
    <property type="entry name" value="GNAT_dom"/>
</dbReference>
<evidence type="ECO:0000259" key="2">
    <source>
        <dbReference type="PROSITE" id="PS51186"/>
    </source>
</evidence>
<evidence type="ECO:0000313" key="4">
    <source>
        <dbReference type="Proteomes" id="UP000190367"/>
    </source>
</evidence>
<dbReference type="PROSITE" id="PS51186">
    <property type="entry name" value="GNAT"/>
    <property type="match status" value="1"/>
</dbReference>
<evidence type="ECO:0000256" key="1">
    <source>
        <dbReference type="ARBA" id="ARBA00022679"/>
    </source>
</evidence>
<dbReference type="STRING" id="634771.SAMN04488128_106235"/>
<protein>
    <submittedName>
        <fullName evidence="3">N-acetylglutamate synthase, GNAT family</fullName>
    </submittedName>
</protein>
<dbReference type="CDD" id="cd04301">
    <property type="entry name" value="NAT_SF"/>
    <property type="match status" value="1"/>
</dbReference>
<dbReference type="PANTHER" id="PTHR13947:SF37">
    <property type="entry name" value="LD18367P"/>
    <property type="match status" value="1"/>
</dbReference>
<feature type="domain" description="N-acetyltransferase" evidence="2">
    <location>
        <begin position="7"/>
        <end position="155"/>
    </location>
</feature>
<dbReference type="InterPro" id="IPR050769">
    <property type="entry name" value="NAT_camello-type"/>
</dbReference>
<evidence type="ECO:0000313" key="3">
    <source>
        <dbReference type="EMBL" id="SKA43679.1"/>
    </source>
</evidence>
<keyword evidence="1" id="KW-0808">Transferase</keyword>
<dbReference type="OrthoDB" id="9799681at2"/>
<dbReference type="GO" id="GO:0008080">
    <property type="term" value="F:N-acetyltransferase activity"/>
    <property type="evidence" value="ECO:0007669"/>
    <property type="project" value="InterPro"/>
</dbReference>
<dbReference type="Gene3D" id="3.40.630.30">
    <property type="match status" value="1"/>
</dbReference>
<sequence length="161" mass="18454">MAITYKPIGNDYSEEVINLILPIQQQEFNVQVNLSQQQDLLDIEQYYHQTGGGFWGAFDGDRLVGTIALIAYAPDGGALRKMFVRQEYRGKEHGIATALLDTLLNYAATRGIHDIYLGTVNFLHAARRFYEKKGFDEVTPDQLPPTFPRMKVDDVFYHYHH</sequence>
<dbReference type="InterPro" id="IPR016181">
    <property type="entry name" value="Acyl_CoA_acyltransferase"/>
</dbReference>
<dbReference type="PANTHER" id="PTHR13947">
    <property type="entry name" value="GNAT FAMILY N-ACETYLTRANSFERASE"/>
    <property type="match status" value="1"/>
</dbReference>
<name>A0A1T4TU08_9BACT</name>
<dbReference type="SUPFAM" id="SSF55729">
    <property type="entry name" value="Acyl-CoA N-acyltransferases (Nat)"/>
    <property type="match status" value="1"/>
</dbReference>
<organism evidence="3 4">
    <name type="scientific">Chitinophaga eiseniae</name>
    <dbReference type="NCBI Taxonomy" id="634771"/>
    <lineage>
        <taxon>Bacteria</taxon>
        <taxon>Pseudomonadati</taxon>
        <taxon>Bacteroidota</taxon>
        <taxon>Chitinophagia</taxon>
        <taxon>Chitinophagales</taxon>
        <taxon>Chitinophagaceae</taxon>
        <taxon>Chitinophaga</taxon>
    </lineage>
</organism>
<dbReference type="AlphaFoldDB" id="A0A1T4TU08"/>
<keyword evidence="4" id="KW-1185">Reference proteome</keyword>
<dbReference type="Proteomes" id="UP000190367">
    <property type="component" value="Unassembled WGS sequence"/>
</dbReference>
<dbReference type="RefSeq" id="WP_078672593.1">
    <property type="nucleotide sequence ID" value="NZ_FUWZ01000006.1"/>
</dbReference>
<dbReference type="Pfam" id="PF00583">
    <property type="entry name" value="Acetyltransf_1"/>
    <property type="match status" value="1"/>
</dbReference>